<dbReference type="EMBL" id="GBRH01257930">
    <property type="protein sequence ID" value="JAD39965.1"/>
    <property type="molecule type" value="Transcribed_RNA"/>
</dbReference>
<name>A0A0A9MHB1_ARUDO</name>
<proteinExistence type="predicted"/>
<reference evidence="1" key="2">
    <citation type="journal article" date="2015" name="Data Brief">
        <title>Shoot transcriptome of the giant reed, Arundo donax.</title>
        <authorList>
            <person name="Barrero R.A."/>
            <person name="Guerrero F.D."/>
            <person name="Moolhuijzen P."/>
            <person name="Goolsby J.A."/>
            <person name="Tidwell J."/>
            <person name="Bellgard S.E."/>
            <person name="Bellgard M.I."/>
        </authorList>
    </citation>
    <scope>NUCLEOTIDE SEQUENCE</scope>
    <source>
        <tissue evidence="1">Shoot tissue taken approximately 20 cm above the soil surface</tissue>
    </source>
</reference>
<reference evidence="1" key="1">
    <citation type="submission" date="2014-09" db="EMBL/GenBank/DDBJ databases">
        <authorList>
            <person name="Magalhaes I.L.F."/>
            <person name="Oliveira U."/>
            <person name="Santos F.R."/>
            <person name="Vidigal T.H.D.A."/>
            <person name="Brescovit A.D."/>
            <person name="Santos A.J."/>
        </authorList>
    </citation>
    <scope>NUCLEOTIDE SEQUENCE</scope>
    <source>
        <tissue evidence="1">Shoot tissue taken approximately 20 cm above the soil surface</tissue>
    </source>
</reference>
<protein>
    <submittedName>
        <fullName evidence="1">Uncharacterized protein</fullName>
    </submittedName>
</protein>
<accession>A0A0A9MHB1</accession>
<organism evidence="1">
    <name type="scientific">Arundo donax</name>
    <name type="common">Giant reed</name>
    <name type="synonym">Donax arundinaceus</name>
    <dbReference type="NCBI Taxonomy" id="35708"/>
    <lineage>
        <taxon>Eukaryota</taxon>
        <taxon>Viridiplantae</taxon>
        <taxon>Streptophyta</taxon>
        <taxon>Embryophyta</taxon>
        <taxon>Tracheophyta</taxon>
        <taxon>Spermatophyta</taxon>
        <taxon>Magnoliopsida</taxon>
        <taxon>Liliopsida</taxon>
        <taxon>Poales</taxon>
        <taxon>Poaceae</taxon>
        <taxon>PACMAD clade</taxon>
        <taxon>Arundinoideae</taxon>
        <taxon>Arundineae</taxon>
        <taxon>Arundo</taxon>
    </lineage>
</organism>
<evidence type="ECO:0000313" key="1">
    <source>
        <dbReference type="EMBL" id="JAD39965.1"/>
    </source>
</evidence>
<sequence length="15" mass="1792">MSLYFCQDSIICLQQ</sequence>